<comment type="caution">
    <text evidence="10">The sequence shown here is derived from an EMBL/GenBank/DDBJ whole genome shotgun (WGS) entry which is preliminary data.</text>
</comment>
<dbReference type="HAMAP" id="MF_00120">
    <property type="entry name" value="GatA"/>
    <property type="match status" value="1"/>
</dbReference>
<proteinExistence type="inferred from homology"/>
<dbReference type="EMBL" id="BONY01000003">
    <property type="protein sequence ID" value="GIH02614.1"/>
    <property type="molecule type" value="Genomic_DNA"/>
</dbReference>
<dbReference type="PANTHER" id="PTHR11895:SF151">
    <property type="entry name" value="GLUTAMYL-TRNA(GLN) AMIDOTRANSFERASE SUBUNIT A"/>
    <property type="match status" value="1"/>
</dbReference>
<dbReference type="InterPro" id="IPR036928">
    <property type="entry name" value="AS_sf"/>
</dbReference>
<dbReference type="NCBIfam" id="TIGR00132">
    <property type="entry name" value="gatA"/>
    <property type="match status" value="1"/>
</dbReference>
<evidence type="ECO:0000313" key="11">
    <source>
        <dbReference type="Proteomes" id="UP000612899"/>
    </source>
</evidence>
<feature type="active site" description="Charge relay system" evidence="8">
    <location>
        <position position="155"/>
    </location>
</feature>
<accession>A0A8J3Q349</accession>
<dbReference type="InterPro" id="IPR023631">
    <property type="entry name" value="Amidase_dom"/>
</dbReference>
<dbReference type="GO" id="GO:0005524">
    <property type="term" value="F:ATP binding"/>
    <property type="evidence" value="ECO:0007669"/>
    <property type="project" value="UniProtKB-KW"/>
</dbReference>
<dbReference type="PANTHER" id="PTHR11895">
    <property type="entry name" value="TRANSAMIDASE"/>
    <property type="match status" value="1"/>
</dbReference>
<dbReference type="RefSeq" id="WP_203906558.1">
    <property type="nucleotide sequence ID" value="NZ_BONY01000003.1"/>
</dbReference>
<evidence type="ECO:0000256" key="3">
    <source>
        <dbReference type="ARBA" id="ARBA00022741"/>
    </source>
</evidence>
<dbReference type="AlphaFoldDB" id="A0A8J3Q349"/>
<dbReference type="GO" id="GO:0030956">
    <property type="term" value="C:glutamyl-tRNA(Gln) amidotransferase complex"/>
    <property type="evidence" value="ECO:0007669"/>
    <property type="project" value="InterPro"/>
</dbReference>
<evidence type="ECO:0000259" key="9">
    <source>
        <dbReference type="Pfam" id="PF01425"/>
    </source>
</evidence>
<dbReference type="InterPro" id="IPR004412">
    <property type="entry name" value="GatA"/>
</dbReference>
<keyword evidence="2 8" id="KW-0436">Ligase</keyword>
<comment type="subunit">
    <text evidence="8">Heterotrimer of A, B and C subunits.</text>
</comment>
<evidence type="ECO:0000313" key="10">
    <source>
        <dbReference type="EMBL" id="GIH02614.1"/>
    </source>
</evidence>
<dbReference type="GO" id="GO:0006412">
    <property type="term" value="P:translation"/>
    <property type="evidence" value="ECO:0007669"/>
    <property type="project" value="UniProtKB-UniRule"/>
</dbReference>
<comment type="catalytic activity">
    <reaction evidence="7 8">
        <text>L-glutamyl-tRNA(Gln) + L-glutamine + ATP + H2O = L-glutaminyl-tRNA(Gln) + L-glutamate + ADP + phosphate + H(+)</text>
        <dbReference type="Rhea" id="RHEA:17521"/>
        <dbReference type="Rhea" id="RHEA-COMP:9681"/>
        <dbReference type="Rhea" id="RHEA-COMP:9684"/>
        <dbReference type="ChEBI" id="CHEBI:15377"/>
        <dbReference type="ChEBI" id="CHEBI:15378"/>
        <dbReference type="ChEBI" id="CHEBI:29985"/>
        <dbReference type="ChEBI" id="CHEBI:30616"/>
        <dbReference type="ChEBI" id="CHEBI:43474"/>
        <dbReference type="ChEBI" id="CHEBI:58359"/>
        <dbReference type="ChEBI" id="CHEBI:78520"/>
        <dbReference type="ChEBI" id="CHEBI:78521"/>
        <dbReference type="ChEBI" id="CHEBI:456216"/>
        <dbReference type="EC" id="6.3.5.7"/>
    </reaction>
</comment>
<comment type="similarity">
    <text evidence="1 8">Belongs to the amidase family. GatA subfamily.</text>
</comment>
<feature type="active site" description="Charge relay system" evidence="8">
    <location>
        <position position="80"/>
    </location>
</feature>
<keyword evidence="11" id="KW-1185">Reference proteome</keyword>
<protein>
    <recommendedName>
        <fullName evidence="8">Glutamyl-tRNA(Gln) amidotransferase subunit A</fullName>
        <shortName evidence="8">Glu-ADT subunit A</shortName>
        <ecNumber evidence="8">6.3.5.7</ecNumber>
    </recommendedName>
</protein>
<evidence type="ECO:0000256" key="4">
    <source>
        <dbReference type="ARBA" id="ARBA00022840"/>
    </source>
</evidence>
<dbReference type="Gene3D" id="3.90.1300.10">
    <property type="entry name" value="Amidase signature (AS) domain"/>
    <property type="match status" value="1"/>
</dbReference>
<name>A0A8J3Q349_9ACTN</name>
<feature type="domain" description="Amidase" evidence="9">
    <location>
        <begin position="25"/>
        <end position="466"/>
    </location>
</feature>
<sequence>MESLADRTAHELSGMLAAGEVSAVELTKDALGVIERTNKALNSFLTVSDVQAMSAAKAVDEARARGEKLGPMAGIPVAVKDVLVTKGVTTTAGSRILEGFVPPYDATAVQRLRQAGAIIVGKTNMDEFAMGSSNENSGFGAVHHPWDLSRVPGGSSGGSAAAVAAGQAVAALGTDTGGSIRLPAAFCGLVAIKPTYGRVSRYGLIAFASSLDQVGPMTRDVTDAATLLEAISGHDPADATSLEDPADFTTGLDRGIKGLRVGIVKELFTEGMEPEVAAAVRRGIDQLVSLGAQVEECSLPSFKYALAAYHVIAPAEASSNLARFDGVRYGLRSPDARDVTEMMMRSREEGFGDEVKRRIMVGTYALSAGYYDAYYDKAQRVRTVVIRELEAAYENFDVLVGPTAPCVAFKLGDRVNDPVAMYLADIATIPMSLAGIPAITVPIGLADGLPVGLQIFGPHFSEAQILRAAFALEQSAGFDSRPRRDFAHSAAPQAKPGQP</sequence>
<comment type="function">
    <text evidence="6 8">Allows the formation of correctly charged Gln-tRNA(Gln) through the transamidation of misacylated Glu-tRNA(Gln) in organisms which lack glutaminyl-tRNA synthetase. The reaction takes place in the presence of glutamine and ATP through an activated gamma-phospho-Glu-tRNA(Gln).</text>
</comment>
<dbReference type="SUPFAM" id="SSF75304">
    <property type="entry name" value="Amidase signature (AS) enzymes"/>
    <property type="match status" value="1"/>
</dbReference>
<dbReference type="InterPro" id="IPR000120">
    <property type="entry name" value="Amidase"/>
</dbReference>
<keyword evidence="4 8" id="KW-0067">ATP-binding</keyword>
<evidence type="ECO:0000256" key="1">
    <source>
        <dbReference type="ARBA" id="ARBA00008069"/>
    </source>
</evidence>
<gene>
    <name evidence="10" type="primary">gatA_1</name>
    <name evidence="8" type="synonym">gatA</name>
    <name evidence="10" type="ORF">Rhe02_06810</name>
</gene>
<dbReference type="GO" id="GO:0050567">
    <property type="term" value="F:glutaminyl-tRNA synthase (glutamine-hydrolyzing) activity"/>
    <property type="evidence" value="ECO:0007669"/>
    <property type="project" value="UniProtKB-UniRule"/>
</dbReference>
<keyword evidence="5 8" id="KW-0648">Protein biosynthesis</keyword>
<evidence type="ECO:0000256" key="5">
    <source>
        <dbReference type="ARBA" id="ARBA00022917"/>
    </source>
</evidence>
<dbReference type="PROSITE" id="PS00571">
    <property type="entry name" value="AMIDASES"/>
    <property type="match status" value="1"/>
</dbReference>
<dbReference type="Proteomes" id="UP000612899">
    <property type="component" value="Unassembled WGS sequence"/>
</dbReference>
<dbReference type="InterPro" id="IPR020556">
    <property type="entry name" value="Amidase_CS"/>
</dbReference>
<reference evidence="10" key="1">
    <citation type="submission" date="2021-01" db="EMBL/GenBank/DDBJ databases">
        <title>Whole genome shotgun sequence of Rhizocola hellebori NBRC 109834.</title>
        <authorList>
            <person name="Komaki H."/>
            <person name="Tamura T."/>
        </authorList>
    </citation>
    <scope>NUCLEOTIDE SEQUENCE</scope>
    <source>
        <strain evidence="10">NBRC 109834</strain>
    </source>
</reference>
<dbReference type="EC" id="6.3.5.7" evidence="8"/>
<feature type="active site" description="Acyl-ester intermediate" evidence="8">
    <location>
        <position position="179"/>
    </location>
</feature>
<evidence type="ECO:0000256" key="6">
    <source>
        <dbReference type="ARBA" id="ARBA00025295"/>
    </source>
</evidence>
<dbReference type="Pfam" id="PF01425">
    <property type="entry name" value="Amidase"/>
    <property type="match status" value="1"/>
</dbReference>
<evidence type="ECO:0000256" key="8">
    <source>
        <dbReference type="HAMAP-Rule" id="MF_00120"/>
    </source>
</evidence>
<organism evidence="10 11">
    <name type="scientific">Rhizocola hellebori</name>
    <dbReference type="NCBI Taxonomy" id="1392758"/>
    <lineage>
        <taxon>Bacteria</taxon>
        <taxon>Bacillati</taxon>
        <taxon>Actinomycetota</taxon>
        <taxon>Actinomycetes</taxon>
        <taxon>Micromonosporales</taxon>
        <taxon>Micromonosporaceae</taxon>
        <taxon>Rhizocola</taxon>
    </lineage>
</organism>
<evidence type="ECO:0000256" key="7">
    <source>
        <dbReference type="ARBA" id="ARBA00047407"/>
    </source>
</evidence>
<evidence type="ECO:0000256" key="2">
    <source>
        <dbReference type="ARBA" id="ARBA00022598"/>
    </source>
</evidence>
<keyword evidence="3 8" id="KW-0547">Nucleotide-binding</keyword>